<dbReference type="SUPFAM" id="SSF64518">
    <property type="entry name" value="Phase 1 flagellin"/>
    <property type="match status" value="1"/>
</dbReference>
<name>A0A841QG09_9PROT</name>
<sequence length="371" mass="37787">MSTSIGQYGASAANLVLSAAVQELTNAQTTLAWQTSSKGITAETFAGLGSSRTNVFELTPKITQVNAWQSNITSAQNSLTVTASALKQIVSLAQSMATNLLSIGGSSSTSAVNTVATEASSSLGQLATVLNTSNGTGYVFAGQSSTEAPVANPSSVTSGTTSTQIADTLNSLTSGASMVSVLQQATVLMNGDSSIFSSTISSPTSAADSLALANSQQTSTITGDSTASHYGIVATQGNPADANTTSTSSPISTGSPIKDLMRDMMLVSGMQGMSSTSPGYSDMITQLHTSLVNTTNQLISMETAVGAQQNALSARSTLLTNTATALQTQLDNARTTDIGMVAIQSANVQTSLKASFMLIANMKDMSLANYL</sequence>
<keyword evidence="2" id="KW-0969">Cilium</keyword>
<proteinExistence type="predicted"/>
<evidence type="ECO:0000313" key="2">
    <source>
        <dbReference type="EMBL" id="MBB6457123.1"/>
    </source>
</evidence>
<reference evidence="2 3" key="1">
    <citation type="submission" date="2020-08" db="EMBL/GenBank/DDBJ databases">
        <title>Genomic Encyclopedia of Type Strains, Phase IV (KMG-IV): sequencing the most valuable type-strain genomes for metagenomic binning, comparative biology and taxonomic classification.</title>
        <authorList>
            <person name="Goeker M."/>
        </authorList>
    </citation>
    <scope>NUCLEOTIDE SEQUENCE [LARGE SCALE GENOMIC DNA]</scope>
    <source>
        <strain evidence="2 3">DSM 4491</strain>
    </source>
</reference>
<feature type="compositionally biased region" description="Low complexity" evidence="1">
    <location>
        <begin position="244"/>
        <end position="255"/>
    </location>
</feature>
<organism evidence="2 3">
    <name type="scientific">Acetobacter lovaniensis</name>
    <dbReference type="NCBI Taxonomy" id="104100"/>
    <lineage>
        <taxon>Bacteria</taxon>
        <taxon>Pseudomonadati</taxon>
        <taxon>Pseudomonadota</taxon>
        <taxon>Alphaproteobacteria</taxon>
        <taxon>Acetobacterales</taxon>
        <taxon>Acetobacteraceae</taxon>
        <taxon>Acetobacter</taxon>
    </lineage>
</organism>
<dbReference type="PROSITE" id="PS00430">
    <property type="entry name" value="TONB_DEPENDENT_REC_1"/>
    <property type="match status" value="1"/>
</dbReference>
<evidence type="ECO:0000313" key="3">
    <source>
        <dbReference type="Proteomes" id="UP000578000"/>
    </source>
</evidence>
<dbReference type="Proteomes" id="UP000578000">
    <property type="component" value="Unassembled WGS sequence"/>
</dbReference>
<keyword evidence="3" id="KW-1185">Reference proteome</keyword>
<accession>A0A841QG09</accession>
<dbReference type="RefSeq" id="WP_166113591.1">
    <property type="nucleotide sequence ID" value="NZ_BAABDB010000007.1"/>
</dbReference>
<evidence type="ECO:0000256" key="1">
    <source>
        <dbReference type="SAM" id="MobiDB-lite"/>
    </source>
</evidence>
<keyword evidence="2" id="KW-0966">Cell projection</keyword>
<gene>
    <name evidence="2" type="ORF">HNR55_001711</name>
</gene>
<dbReference type="NCBIfam" id="NF006489">
    <property type="entry name" value="PRK08913.1"/>
    <property type="match status" value="1"/>
</dbReference>
<dbReference type="EMBL" id="JACHIE010000006">
    <property type="protein sequence ID" value="MBB6457123.1"/>
    <property type="molecule type" value="Genomic_DNA"/>
</dbReference>
<dbReference type="AlphaFoldDB" id="A0A841QG09"/>
<keyword evidence="2" id="KW-0282">Flagellum</keyword>
<dbReference type="InterPro" id="IPR010916">
    <property type="entry name" value="TonB_box_CS"/>
</dbReference>
<feature type="region of interest" description="Disordered" evidence="1">
    <location>
        <begin position="235"/>
        <end position="255"/>
    </location>
</feature>
<dbReference type="Gene3D" id="1.20.1330.10">
    <property type="entry name" value="f41 fragment of flagellin, N-terminal domain"/>
    <property type="match status" value="1"/>
</dbReference>
<comment type="caution">
    <text evidence="2">The sequence shown here is derived from an EMBL/GenBank/DDBJ whole genome shotgun (WGS) entry which is preliminary data.</text>
</comment>
<protein>
    <submittedName>
        <fullName evidence="2">Flagellar hook-associated protein 3 FlgL</fullName>
    </submittedName>
</protein>